<dbReference type="InterPro" id="IPR049807">
    <property type="entry name" value="DpdD-like"/>
</dbReference>
<proteinExistence type="predicted"/>
<organism evidence="1">
    <name type="scientific">Vibrio lentus</name>
    <dbReference type="NCBI Taxonomy" id="136468"/>
    <lineage>
        <taxon>Bacteria</taxon>
        <taxon>Pseudomonadati</taxon>
        <taxon>Pseudomonadota</taxon>
        <taxon>Gammaproteobacteria</taxon>
        <taxon>Vibrionales</taxon>
        <taxon>Vibrionaceae</taxon>
        <taxon>Vibrio</taxon>
    </lineage>
</organism>
<reference key="1">
    <citation type="submission" date="2016-07" db="EMBL/GenBank/DDBJ databases">
        <title>Nontailed viruses are major unrecognized killers of bacteria in the ocean.</title>
        <authorList>
            <person name="Kauffman K."/>
            <person name="Hussain F."/>
            <person name="Yang J."/>
            <person name="Arevalo P."/>
            <person name="Brown J."/>
            <person name="Cutler M."/>
            <person name="Kelly L."/>
            <person name="Polz M.F."/>
        </authorList>
    </citation>
    <scope>NUCLEOTIDE SEQUENCE [LARGE SCALE GENOMIC DNA]</scope>
    <source>
        <strain>10N.261.52.F7</strain>
    </source>
</reference>
<protein>
    <submittedName>
        <fullName evidence="1">Uncharacterized protein</fullName>
    </submittedName>
</protein>
<reference evidence="1" key="3">
    <citation type="journal article" date="2018" name="Nature">
        <title>A major lineage of non-tailed dsDNA viruses as unrecognized killers of marine bacteria.</title>
        <authorList>
            <person name="Kauffman K.M."/>
            <person name="Hussain F.A."/>
            <person name="Yang J."/>
            <person name="Arevalo P."/>
            <person name="Brown J.M."/>
            <person name="Chang W.K."/>
            <person name="VanInsberghe D."/>
            <person name="Elsherbini J."/>
            <person name="Sharma R.S."/>
            <person name="Cutler M.B."/>
            <person name="Kelly L."/>
            <person name="Polz M.F."/>
        </authorList>
    </citation>
    <scope>NUCLEOTIDE SEQUENCE</scope>
    <source>
        <strain evidence="1">10N.261.52.F7</strain>
    </source>
</reference>
<accession>A0AB36XVB3</accession>
<dbReference type="EMBL" id="MCXM01000001">
    <property type="protein sequence ID" value="PMK50481.1"/>
    <property type="molecule type" value="Genomic_DNA"/>
</dbReference>
<name>A0AB36XVB3_9VIBR</name>
<gene>
    <name evidence="1" type="ORF">BCT99_03405</name>
</gene>
<reference evidence="1" key="2">
    <citation type="submission" date="2016-07" db="EMBL/GenBank/DDBJ databases">
        <authorList>
            <person name="Kauffman K."/>
            <person name="Arevalo P."/>
            <person name="Polz M.F."/>
        </authorList>
    </citation>
    <scope>NUCLEOTIDE SEQUENCE</scope>
    <source>
        <strain evidence="1">10N.261.52.F7</strain>
    </source>
</reference>
<dbReference type="AlphaFoldDB" id="A0AB36XVB3"/>
<dbReference type="RefSeq" id="WP_102278594.1">
    <property type="nucleotide sequence ID" value="NZ_JAJGZN020000002.1"/>
</dbReference>
<evidence type="ECO:0000313" key="1">
    <source>
        <dbReference type="EMBL" id="PMK50481.1"/>
    </source>
</evidence>
<dbReference type="NCBIfam" id="NF041061">
    <property type="entry name" value="DpdD"/>
    <property type="match status" value="1"/>
</dbReference>
<sequence>MKCTSNEQLLQAFFSGENKVKFNSQLVSDMHSVEKARKSLNASTEIKQLTGSDGSYVRDYLFCDDLVLTNQLIQWIQHSLGTSHTELPELYVAPKFSYETELLKRYKHGVIVVKRRNPLPNLALNSQEPVEHYIESVISRVINSFNRRPALESKVIRPLGRILRDFFWSCNQHNGKQAHAFFQEIKNQELLDHRNLLSLELQAYESGYEWHKITSHPQLEHLLSGVVAQKVVELVLKAHLESQEINTENLNSVNWLALEEALLDHQPFFRRKPMLEEDTPSSVYLWKAWAILAFALNIKGFAEHLPECVPQAWVQQLLSIDRNSDSTSELVESQVVKLIALECDLENAVKVLEYGETCFEGEIKPLVEWLFELPQFVVRQIKSNKVLRGIFNQMEDIYYDQFPVAQSDEDGLIPQEYTAEDFDQDTSKAEISAYRGSAKVAYADNHIETWSDWFSGRDKVLTISYDYFRDWPIDRFDGDAVLHAIEDTVDAEVIRNVLPHFIKWVDEREVTPNSLLWIALLELLAIDERKSVVTLELLTELAERTLMLDHVKSEYDRVVDAIAICQDDGLTLYTFSKFIDLYELVYQHTPLNNKGLANTFGSSLIDFANHNWSRLSISQQVTFYDIHYLLLGYEFPELSQKSVEDQRANLSSIYMAVGLYSLSESALSRAKGVIEKYCPNVVITLNSDKTNTAALSNMVKKSDKVFFCDRSAAHQAYYAIKAISKDIVYVGGKGSSSIVRAFLDEVS</sequence>
<comment type="caution">
    <text evidence="1">The sequence shown here is derived from an EMBL/GenBank/DDBJ whole genome shotgun (WGS) entry which is preliminary data.</text>
</comment>